<dbReference type="InterPro" id="IPR004027">
    <property type="entry name" value="SEC_C_motif"/>
</dbReference>
<dbReference type="InterPro" id="IPR032710">
    <property type="entry name" value="NTF2-like_dom_sf"/>
</dbReference>
<comment type="caution">
    <text evidence="2">The sequence shown here is derived from an EMBL/GenBank/DDBJ whole genome shotgun (WGS) entry which is preliminary data.</text>
</comment>
<protein>
    <submittedName>
        <fullName evidence="2">YchJ family protein</fullName>
    </submittedName>
</protein>
<dbReference type="SUPFAM" id="SSF54427">
    <property type="entry name" value="NTF2-like"/>
    <property type="match status" value="1"/>
</dbReference>
<dbReference type="InterPro" id="IPR048469">
    <property type="entry name" value="YchJ-like_M"/>
</dbReference>
<gene>
    <name evidence="2" type="ORF">ACFOX3_01160</name>
</gene>
<organism evidence="2 3">
    <name type="scientific">Simiduia curdlanivorans</name>
    <dbReference type="NCBI Taxonomy" id="1492769"/>
    <lineage>
        <taxon>Bacteria</taxon>
        <taxon>Pseudomonadati</taxon>
        <taxon>Pseudomonadota</taxon>
        <taxon>Gammaproteobacteria</taxon>
        <taxon>Cellvibrionales</taxon>
        <taxon>Cellvibrionaceae</taxon>
        <taxon>Simiduia</taxon>
    </lineage>
</organism>
<dbReference type="Gene3D" id="3.10.450.50">
    <property type="match status" value="1"/>
</dbReference>
<sequence>MLPKVCPCCSGQSYQACCQPSHEGAPAPSPEALMRSRFSAHALGLFDYILLSWAESARAGVDREALKGWLERASFGQLSVLSSQVSGTSGKVEFVAWYRQDGQLHALHDLSHFIHEHGHWRYLNSSAPELSAPKLGRNDPCPCLSGKKHKQCCINCLATP</sequence>
<feature type="domain" description="YchJ-like middle NTF2-like" evidence="1">
    <location>
        <begin position="29"/>
        <end position="124"/>
    </location>
</feature>
<proteinExistence type="predicted"/>
<dbReference type="Pfam" id="PF17775">
    <property type="entry name" value="YchJ_M-like"/>
    <property type="match status" value="1"/>
</dbReference>
<evidence type="ECO:0000313" key="3">
    <source>
        <dbReference type="Proteomes" id="UP001595840"/>
    </source>
</evidence>
<keyword evidence="3" id="KW-1185">Reference proteome</keyword>
<accession>A0ABV8UYY6</accession>
<dbReference type="PANTHER" id="PTHR33747">
    <property type="entry name" value="UPF0225 PROTEIN SCO1677"/>
    <property type="match status" value="1"/>
</dbReference>
<evidence type="ECO:0000313" key="2">
    <source>
        <dbReference type="EMBL" id="MFC4360886.1"/>
    </source>
</evidence>
<evidence type="ECO:0000259" key="1">
    <source>
        <dbReference type="Pfam" id="PF17775"/>
    </source>
</evidence>
<dbReference type="SUPFAM" id="SSF103642">
    <property type="entry name" value="Sec-C motif"/>
    <property type="match status" value="1"/>
</dbReference>
<dbReference type="PANTHER" id="PTHR33747:SF1">
    <property type="entry name" value="ADENYLATE CYCLASE-ASSOCIATED CAP C-TERMINAL DOMAIN-CONTAINING PROTEIN"/>
    <property type="match status" value="1"/>
</dbReference>
<dbReference type="Pfam" id="PF02810">
    <property type="entry name" value="SEC-C"/>
    <property type="match status" value="1"/>
</dbReference>
<reference evidence="3" key="1">
    <citation type="journal article" date="2019" name="Int. J. Syst. Evol. Microbiol.">
        <title>The Global Catalogue of Microorganisms (GCM) 10K type strain sequencing project: providing services to taxonomists for standard genome sequencing and annotation.</title>
        <authorList>
            <consortium name="The Broad Institute Genomics Platform"/>
            <consortium name="The Broad Institute Genome Sequencing Center for Infectious Disease"/>
            <person name="Wu L."/>
            <person name="Ma J."/>
        </authorList>
    </citation>
    <scope>NUCLEOTIDE SEQUENCE [LARGE SCALE GENOMIC DNA]</scope>
    <source>
        <strain evidence="3">CECT 8570</strain>
    </source>
</reference>
<dbReference type="EMBL" id="JBHSCX010000002">
    <property type="protein sequence ID" value="MFC4360886.1"/>
    <property type="molecule type" value="Genomic_DNA"/>
</dbReference>
<dbReference type="Proteomes" id="UP001595840">
    <property type="component" value="Unassembled WGS sequence"/>
</dbReference>
<name>A0ABV8UYY6_9GAMM</name>
<dbReference type="RefSeq" id="WP_290261811.1">
    <property type="nucleotide sequence ID" value="NZ_JAUFQG010000004.1"/>
</dbReference>